<name>A0ABR0I4Z1_9PEZI</name>
<gene>
    <name evidence="2" type="ORF">QC764_512835</name>
</gene>
<organism evidence="2 3">
    <name type="scientific">Podospora pseudoanserina</name>
    <dbReference type="NCBI Taxonomy" id="2609844"/>
    <lineage>
        <taxon>Eukaryota</taxon>
        <taxon>Fungi</taxon>
        <taxon>Dikarya</taxon>
        <taxon>Ascomycota</taxon>
        <taxon>Pezizomycotina</taxon>
        <taxon>Sordariomycetes</taxon>
        <taxon>Sordariomycetidae</taxon>
        <taxon>Sordariales</taxon>
        <taxon>Podosporaceae</taxon>
        <taxon>Podospora</taxon>
    </lineage>
</organism>
<accession>A0ABR0I4Z1</accession>
<feature type="compositionally biased region" description="Gly residues" evidence="1">
    <location>
        <begin position="151"/>
        <end position="163"/>
    </location>
</feature>
<sequence length="267" mass="28130">MHSLKFSEITAPSLRAPQPPQPPQPPPPGGQQFLPQLPKRPETASSRGMKPLESVELTWPDDCVLMGPDAVFESFLQDDLLGGNYPWANVPASSSQVPILEEQPGGYGVPRRLFFRPQVTINVYSTSDSSISASASGSGSVAKATGERSGKGSGSGAASGVGAGVGSGTGLKERVWALGPERAVQVREVIARRGRVVSTPAKGGQVLEVMVEGERAMRVGATLKLMEAECPGIRLWGAIWARVGSMVGRVGVFVLDWEAKANVKMKG</sequence>
<dbReference type="RefSeq" id="XP_062798755.1">
    <property type="nucleotide sequence ID" value="XM_062948501.1"/>
</dbReference>
<comment type="caution">
    <text evidence="2">The sequence shown here is derived from an EMBL/GenBank/DDBJ whole genome shotgun (WGS) entry which is preliminary data.</text>
</comment>
<keyword evidence="3" id="KW-1185">Reference proteome</keyword>
<dbReference type="GeneID" id="87969366"/>
<feature type="compositionally biased region" description="Low complexity" evidence="1">
    <location>
        <begin position="129"/>
        <end position="140"/>
    </location>
</feature>
<feature type="region of interest" description="Disordered" evidence="1">
    <location>
        <begin position="1"/>
        <end position="52"/>
    </location>
</feature>
<evidence type="ECO:0000313" key="3">
    <source>
        <dbReference type="Proteomes" id="UP001323617"/>
    </source>
</evidence>
<evidence type="ECO:0000313" key="2">
    <source>
        <dbReference type="EMBL" id="KAK4675285.1"/>
    </source>
</evidence>
<dbReference type="EMBL" id="JAFFHC010000005">
    <property type="protein sequence ID" value="KAK4675285.1"/>
    <property type="molecule type" value="Genomic_DNA"/>
</dbReference>
<proteinExistence type="predicted"/>
<protein>
    <submittedName>
        <fullName evidence="2">Uncharacterized protein</fullName>
    </submittedName>
</protein>
<dbReference type="Proteomes" id="UP001323617">
    <property type="component" value="Unassembled WGS sequence"/>
</dbReference>
<reference evidence="2 3" key="1">
    <citation type="journal article" date="2023" name="bioRxiv">
        <title>High-quality genome assemblies of four members of thePodospora anserinaspecies complex.</title>
        <authorList>
            <person name="Ament-Velasquez S.L."/>
            <person name="Vogan A.A."/>
            <person name="Wallerman O."/>
            <person name="Hartmann F."/>
            <person name="Gautier V."/>
            <person name="Silar P."/>
            <person name="Giraud T."/>
            <person name="Johannesson H."/>
        </authorList>
    </citation>
    <scope>NUCLEOTIDE SEQUENCE [LARGE SCALE GENOMIC DNA]</scope>
    <source>
        <strain evidence="2 3">CBS 124.78</strain>
    </source>
</reference>
<evidence type="ECO:0000256" key="1">
    <source>
        <dbReference type="SAM" id="MobiDB-lite"/>
    </source>
</evidence>
<feature type="compositionally biased region" description="Pro residues" evidence="1">
    <location>
        <begin position="17"/>
        <end position="29"/>
    </location>
</feature>
<feature type="region of interest" description="Disordered" evidence="1">
    <location>
        <begin position="129"/>
        <end position="163"/>
    </location>
</feature>